<proteinExistence type="predicted"/>
<reference evidence="3 4" key="1">
    <citation type="journal article" date="2016" name="Nat. Commun.">
        <title>Thousands of microbial genomes shed light on interconnected biogeochemical processes in an aquifer system.</title>
        <authorList>
            <person name="Anantharaman K."/>
            <person name="Brown C.T."/>
            <person name="Hug L.A."/>
            <person name="Sharon I."/>
            <person name="Castelle C.J."/>
            <person name="Probst A.J."/>
            <person name="Thomas B.C."/>
            <person name="Singh A."/>
            <person name="Wilkins M.J."/>
            <person name="Karaoz U."/>
            <person name="Brodie E.L."/>
            <person name="Williams K.H."/>
            <person name="Hubbard S.S."/>
            <person name="Banfield J.F."/>
        </authorList>
    </citation>
    <scope>NUCLEOTIDE SEQUENCE [LARGE SCALE GENOMIC DNA]</scope>
</reference>
<feature type="domain" description="YoaR-like putative peptidoglycan binding" evidence="2">
    <location>
        <begin position="79"/>
        <end position="187"/>
    </location>
</feature>
<gene>
    <name evidence="3" type="ORF">A3F02_01270</name>
</gene>
<evidence type="ECO:0000313" key="3">
    <source>
        <dbReference type="EMBL" id="OGD97312.1"/>
    </source>
</evidence>
<dbReference type="Pfam" id="PF12229">
    <property type="entry name" value="PG_binding_4"/>
    <property type="match status" value="2"/>
</dbReference>
<dbReference type="InterPro" id="IPR022029">
    <property type="entry name" value="YoaR-like_PG-bd"/>
</dbReference>
<dbReference type="AlphaFoldDB" id="A0A1F5GZG7"/>
<dbReference type="Pfam" id="PF04294">
    <property type="entry name" value="VanW"/>
    <property type="match status" value="1"/>
</dbReference>
<evidence type="ECO:0000259" key="2">
    <source>
        <dbReference type="Pfam" id="PF12229"/>
    </source>
</evidence>
<evidence type="ECO:0000313" key="4">
    <source>
        <dbReference type="Proteomes" id="UP000176666"/>
    </source>
</evidence>
<protein>
    <recommendedName>
        <fullName evidence="2">YoaR-like putative peptidoglycan binding domain-containing protein</fullName>
    </recommendedName>
</protein>
<name>A0A1F5GZG7_9BACT</name>
<accession>A0A1F5GZG7</accession>
<dbReference type="InterPro" id="IPR007391">
    <property type="entry name" value="Vancomycin_resist_VanW"/>
</dbReference>
<keyword evidence="1" id="KW-1133">Transmembrane helix</keyword>
<sequence>MSNKITFKTIIIVSLSLILFYLTYNWFYTNRIPPNTYFAYINISNKKSVEANNLISSKIDNFQNQPVIFNLDNKTLSTNLSSLGIAIDKIETIKKFNVNYDQKKFNKKQNNKTGSLFKSNYIWPTYFIDIDKFTNTINNLLTTYEQQAQNATIIYKNSQFQLQNEQPGQLVDRLNLIQDIKYNINSLNSIPIELSKYTDIPLIKTENAKRAFEKVKILNNQKITLKFEQDRWSLSGLNLINLLNFYLQGKEDGNLAVIQTNKYPIIVKNINLSGSNMPQLEISLNEQKLDSFLQTIASSINTPTQDANIQFEGGKVVNFTPARNGQNLNIQKTKMALLEKISIDSPTIADEVIINLPVAVTQAKIASDEIKSLGIEQLLGKGVSYFRGSIANRIYNIGLGSNKINGTLVKPGEIFSFNNTVGEVSASSGYKQAYVISKGRTVLDEGGGICQVSTTVFRAALDAGLPIIARTAHAYRVVYYEQGGIKPGLDATVWSPAVDLAFKNDTPNHILIQAVVNKVNLKLEVDIYGTSDNRKVILTDPIISNQKPPPADKYEDDPTLPRGVVKQVDFSASGATSVFTRKVYRNDVLLYDDVFKSVFRPWQAVYLVGTGG</sequence>
<organism evidence="3 4">
    <name type="scientific">Candidatus Curtissbacteria bacterium RIFCSPHIGHO2_12_FULL_38_9b</name>
    <dbReference type="NCBI Taxonomy" id="1797720"/>
    <lineage>
        <taxon>Bacteria</taxon>
        <taxon>Candidatus Curtissiibacteriota</taxon>
    </lineage>
</organism>
<dbReference type="PANTHER" id="PTHR35788:SF1">
    <property type="entry name" value="EXPORTED PROTEIN"/>
    <property type="match status" value="1"/>
</dbReference>
<comment type="caution">
    <text evidence="3">The sequence shown here is derived from an EMBL/GenBank/DDBJ whole genome shotgun (WGS) entry which is preliminary data.</text>
</comment>
<keyword evidence="1" id="KW-0472">Membrane</keyword>
<dbReference type="InterPro" id="IPR052913">
    <property type="entry name" value="Glycopeptide_resist_protein"/>
</dbReference>
<feature type="domain" description="YoaR-like putative peptidoglycan binding" evidence="2">
    <location>
        <begin position="267"/>
        <end position="344"/>
    </location>
</feature>
<evidence type="ECO:0000256" key="1">
    <source>
        <dbReference type="SAM" id="Phobius"/>
    </source>
</evidence>
<keyword evidence="1" id="KW-0812">Transmembrane</keyword>
<feature type="transmembrane region" description="Helical" evidence="1">
    <location>
        <begin position="7"/>
        <end position="27"/>
    </location>
</feature>
<dbReference type="PANTHER" id="PTHR35788">
    <property type="entry name" value="EXPORTED PROTEIN-RELATED"/>
    <property type="match status" value="1"/>
</dbReference>
<dbReference type="EMBL" id="MFBJ01000008">
    <property type="protein sequence ID" value="OGD97312.1"/>
    <property type="molecule type" value="Genomic_DNA"/>
</dbReference>
<dbReference type="Proteomes" id="UP000176666">
    <property type="component" value="Unassembled WGS sequence"/>
</dbReference>